<dbReference type="InterPro" id="IPR017850">
    <property type="entry name" value="Alkaline_phosphatase_core_sf"/>
</dbReference>
<name>T0Y4Y5_9ZZZZ</name>
<protein>
    <submittedName>
        <fullName evidence="2">Type I phosphodiesterase/nucleotide pyrophosphatase/phosphate transferase</fullName>
    </submittedName>
</protein>
<organism evidence="2">
    <name type="scientific">mine drainage metagenome</name>
    <dbReference type="NCBI Taxonomy" id="410659"/>
    <lineage>
        <taxon>unclassified sequences</taxon>
        <taxon>metagenomes</taxon>
        <taxon>ecological metagenomes</taxon>
    </lineage>
</organism>
<dbReference type="AlphaFoldDB" id="T0Y4Y5"/>
<dbReference type="Pfam" id="PF01663">
    <property type="entry name" value="Phosphodiest"/>
    <property type="match status" value="1"/>
</dbReference>
<comment type="caution">
    <text evidence="2">The sequence shown here is derived from an EMBL/GenBank/DDBJ whole genome shotgun (WGS) entry which is preliminary data.</text>
</comment>
<evidence type="ECO:0000256" key="1">
    <source>
        <dbReference type="SAM" id="MobiDB-lite"/>
    </source>
</evidence>
<sequence>MRPRLIVLGLDSVSPDLLERFAAETPRLQELLRGSARGTLRSCDPPITVPAWAVMFSGADPGQLGLYGFRHRRPGSYDRMYTPTSATPTPADGVGCAV</sequence>
<evidence type="ECO:0000313" key="2">
    <source>
        <dbReference type="EMBL" id="EQD26987.1"/>
    </source>
</evidence>
<proteinExistence type="predicted"/>
<dbReference type="EMBL" id="AUZY01013004">
    <property type="protein sequence ID" value="EQD26987.1"/>
    <property type="molecule type" value="Genomic_DNA"/>
</dbReference>
<dbReference type="GO" id="GO:0016740">
    <property type="term" value="F:transferase activity"/>
    <property type="evidence" value="ECO:0007669"/>
    <property type="project" value="UniProtKB-KW"/>
</dbReference>
<dbReference type="InterPro" id="IPR002591">
    <property type="entry name" value="Phosphodiest/P_Trfase"/>
</dbReference>
<gene>
    <name evidence="2" type="ORF">B1B_19347</name>
</gene>
<dbReference type="Gene3D" id="3.40.720.10">
    <property type="entry name" value="Alkaline Phosphatase, subunit A"/>
    <property type="match status" value="1"/>
</dbReference>
<feature type="region of interest" description="Disordered" evidence="1">
    <location>
        <begin position="78"/>
        <end position="98"/>
    </location>
</feature>
<keyword evidence="2" id="KW-0808">Transferase</keyword>
<reference evidence="2" key="1">
    <citation type="submission" date="2013-08" db="EMBL/GenBank/DDBJ databases">
        <authorList>
            <person name="Mendez C."/>
            <person name="Richter M."/>
            <person name="Ferrer M."/>
            <person name="Sanchez J."/>
        </authorList>
    </citation>
    <scope>NUCLEOTIDE SEQUENCE</scope>
</reference>
<reference evidence="2" key="2">
    <citation type="journal article" date="2014" name="ISME J.">
        <title>Microbial stratification in low pH oxic and suboxic macroscopic growths along an acid mine drainage.</title>
        <authorList>
            <person name="Mendez-Garcia C."/>
            <person name="Mesa V."/>
            <person name="Sprenger R.R."/>
            <person name="Richter M."/>
            <person name="Diez M.S."/>
            <person name="Solano J."/>
            <person name="Bargiela R."/>
            <person name="Golyshina O.V."/>
            <person name="Manteca A."/>
            <person name="Ramos J.L."/>
            <person name="Gallego J.R."/>
            <person name="Llorente I."/>
            <person name="Martins Dos Santos V.A."/>
            <person name="Jensen O.N."/>
            <person name="Pelaez A.I."/>
            <person name="Sanchez J."/>
            <person name="Ferrer M."/>
        </authorList>
    </citation>
    <scope>NUCLEOTIDE SEQUENCE</scope>
</reference>
<feature type="non-terminal residue" evidence="2">
    <location>
        <position position="98"/>
    </location>
</feature>
<accession>T0Y4Y5</accession>
<dbReference type="SUPFAM" id="SSF53649">
    <property type="entry name" value="Alkaline phosphatase-like"/>
    <property type="match status" value="1"/>
</dbReference>